<evidence type="ECO:0000256" key="2">
    <source>
        <dbReference type="SAM" id="Phobius"/>
    </source>
</evidence>
<dbReference type="AlphaFoldDB" id="A0A7S1AR66"/>
<feature type="region of interest" description="Disordered" evidence="1">
    <location>
        <begin position="243"/>
        <end position="305"/>
    </location>
</feature>
<keyword evidence="2" id="KW-0812">Transmembrane</keyword>
<evidence type="ECO:0008006" key="4">
    <source>
        <dbReference type="Google" id="ProtNLM"/>
    </source>
</evidence>
<evidence type="ECO:0000256" key="1">
    <source>
        <dbReference type="SAM" id="MobiDB-lite"/>
    </source>
</evidence>
<accession>A0A7S1AR66</accession>
<keyword evidence="2" id="KW-0472">Membrane</keyword>
<sequence length="947" mass="107420">MLEDKTCRGRAFANTASPTLYCGKLAESLDNLDVGAMWKKGTRENMSPKGPDELFAGPLAKVTMKLETNRTGAIKQKCEEIAYRATTHLAAPTKMDSSDPDKHLDECNTHCFMRPVGHCVQDADRDSKVLARLRMGVPHRVIAELQDHASKKTQQTYLDLQRLCNNYVVFKFLKPAVVVWAPPADKFYFSVPGETLFVLMLTDGTRSHLMVKVPSFDMRFKFESAWRVKKSLTSRFRTLENEIKNQAKKRTERMSRRDTAHKTPNRDDDEETDKEPSQEDVVDASLKHEGSINKNKKVPPDGYSQPIQVPQNAFIVRLERFNGLCYDREQTSSWYRTILSETIPEVHELKVSPEDDSTMVREFFLSRFMNLRRTLSAGTEAHQGAHGALLKGHITMHEESAPKLAIASKAEEPAPSKSAYQLARATLRRRHENKAQNHEILRKSKPVENMWREEALDVVIYVLTVRDVKLPPSAGTFDPVLKVFFNDEKRSHQVKGDRPPGNTVLNTSLNIYKQFSFKAPVPGSSTLRLELIDDNGLFRGGLLVGYVEVDVEDRWFAMVSRQFRAMSNQEFVKSNASPAEVFHIDGSEIAKSKMNQGLRKWQGTKNKATGGVVKVAKNDNSIRLKPHLPPPAPIPIEGAPIWRADEDTGEDVQVGTLRFWMDLMPQKAPKTMPNFAAVVPDAFVVFVTIKKIEKISIFKDVGERNDIQVRGKLRMVDMLGNSTLMHEGTDVAKYSRYDAHFNWRWKFDVKVPCQLCMISLAMYDVDNITRDDPIYSPKDVSLDHFLGLAHANYLEGRPCLGMKTEVVVFDAWSKKHQKGVKKAREARRTTFVFWYACCVWCVGHGFGFVKRMLLPRAPKPNPCFMTVELQIVPKVEADLMSMDLQQISPPQNRIGKWEMIENPFRAAFVLLGPQNIRILLLSALGLTVALGIVVILFILYLLSPFLI</sequence>
<gene>
    <name evidence="3" type="ORF">NSCI0253_LOCUS37061</name>
</gene>
<protein>
    <recommendedName>
        <fullName evidence="4">C2 domain-containing protein</fullName>
    </recommendedName>
</protein>
<reference evidence="3" key="1">
    <citation type="submission" date="2021-01" db="EMBL/GenBank/DDBJ databases">
        <authorList>
            <person name="Corre E."/>
            <person name="Pelletier E."/>
            <person name="Niang G."/>
            <person name="Scheremetjew M."/>
            <person name="Finn R."/>
            <person name="Kale V."/>
            <person name="Holt S."/>
            <person name="Cochrane G."/>
            <person name="Meng A."/>
            <person name="Brown T."/>
            <person name="Cohen L."/>
        </authorList>
    </citation>
    <scope>NUCLEOTIDE SEQUENCE</scope>
</reference>
<name>A0A7S1AR66_NOCSC</name>
<feature type="transmembrane region" description="Helical" evidence="2">
    <location>
        <begin position="831"/>
        <end position="849"/>
    </location>
</feature>
<feature type="transmembrane region" description="Helical" evidence="2">
    <location>
        <begin position="918"/>
        <end position="942"/>
    </location>
</feature>
<feature type="compositionally biased region" description="Acidic residues" evidence="1">
    <location>
        <begin position="267"/>
        <end position="282"/>
    </location>
</feature>
<proteinExistence type="predicted"/>
<keyword evidence="2" id="KW-1133">Transmembrane helix</keyword>
<evidence type="ECO:0000313" key="3">
    <source>
        <dbReference type="EMBL" id="CAD8862706.1"/>
    </source>
</evidence>
<dbReference type="EMBL" id="HBFQ01051961">
    <property type="protein sequence ID" value="CAD8862706.1"/>
    <property type="molecule type" value="Transcribed_RNA"/>
</dbReference>
<feature type="compositionally biased region" description="Basic and acidic residues" evidence="1">
    <location>
        <begin position="252"/>
        <end position="266"/>
    </location>
</feature>
<organism evidence="3">
    <name type="scientific">Noctiluca scintillans</name>
    <name type="common">Sea sparkle</name>
    <name type="synonym">Red tide dinoflagellate</name>
    <dbReference type="NCBI Taxonomy" id="2966"/>
    <lineage>
        <taxon>Eukaryota</taxon>
        <taxon>Sar</taxon>
        <taxon>Alveolata</taxon>
        <taxon>Dinophyceae</taxon>
        <taxon>Noctilucales</taxon>
        <taxon>Noctilucaceae</taxon>
        <taxon>Noctiluca</taxon>
    </lineage>
</organism>